<evidence type="ECO:0000259" key="2">
    <source>
        <dbReference type="Pfam" id="PF10157"/>
    </source>
</evidence>
<protein>
    <recommendedName>
        <fullName evidence="2">BLOC-1-related complex subunit 6 C-terminal helix domain-containing protein</fullName>
    </recommendedName>
</protein>
<comment type="caution">
    <text evidence="3">The sequence shown here is derived from an EMBL/GenBank/DDBJ whole genome shotgun (WGS) entry which is preliminary data.</text>
</comment>
<feature type="compositionally biased region" description="Polar residues" evidence="1">
    <location>
        <begin position="68"/>
        <end position="77"/>
    </location>
</feature>
<feature type="compositionally biased region" description="Low complexity" evidence="1">
    <location>
        <begin position="231"/>
        <end position="244"/>
    </location>
</feature>
<evidence type="ECO:0000313" key="3">
    <source>
        <dbReference type="EMBL" id="KAL2609490.1"/>
    </source>
</evidence>
<proteinExistence type="predicted"/>
<feature type="domain" description="BLOC-1-related complex subunit 6 C-terminal helix" evidence="2">
    <location>
        <begin position="272"/>
        <end position="368"/>
    </location>
</feature>
<feature type="compositionally biased region" description="Polar residues" evidence="1">
    <location>
        <begin position="47"/>
        <end position="58"/>
    </location>
</feature>
<dbReference type="PANTHER" id="PTHR39708">
    <property type="entry name" value="OS07G0483400 PROTEIN"/>
    <property type="match status" value="1"/>
</dbReference>
<evidence type="ECO:0000256" key="1">
    <source>
        <dbReference type="SAM" id="MobiDB-lite"/>
    </source>
</evidence>
<name>A0ABD1XL31_9MARC</name>
<gene>
    <name evidence="3" type="ORF">R1flu_028063</name>
</gene>
<organism evidence="3 4">
    <name type="scientific">Riccia fluitans</name>
    <dbReference type="NCBI Taxonomy" id="41844"/>
    <lineage>
        <taxon>Eukaryota</taxon>
        <taxon>Viridiplantae</taxon>
        <taxon>Streptophyta</taxon>
        <taxon>Embryophyta</taxon>
        <taxon>Marchantiophyta</taxon>
        <taxon>Marchantiopsida</taxon>
        <taxon>Marchantiidae</taxon>
        <taxon>Marchantiales</taxon>
        <taxon>Ricciaceae</taxon>
        <taxon>Riccia</taxon>
    </lineage>
</organism>
<dbReference type="InterPro" id="IPR046465">
    <property type="entry name" value="BORCS6_C"/>
</dbReference>
<dbReference type="PANTHER" id="PTHR39708:SF2">
    <property type="entry name" value="BLOC-1-RELATED COMPLEX SUBUNIT 6 C-TERMINAL HELIX DOMAIN-CONTAINING PROTEIN"/>
    <property type="match status" value="1"/>
</dbReference>
<accession>A0ABD1XL31</accession>
<keyword evidence="4" id="KW-1185">Reference proteome</keyword>
<reference evidence="3 4" key="1">
    <citation type="submission" date="2024-09" db="EMBL/GenBank/DDBJ databases">
        <title>Chromosome-scale assembly of Riccia fluitans.</title>
        <authorList>
            <person name="Paukszto L."/>
            <person name="Sawicki J."/>
            <person name="Karawczyk K."/>
            <person name="Piernik-Szablinska J."/>
            <person name="Szczecinska M."/>
            <person name="Mazdziarz M."/>
        </authorList>
    </citation>
    <scope>NUCLEOTIDE SEQUENCE [LARGE SCALE GENOMIC DNA]</scope>
    <source>
        <strain evidence="3">Rf_01</strain>
        <tissue evidence="3">Aerial parts of the thallus</tissue>
    </source>
</reference>
<dbReference type="AlphaFoldDB" id="A0ABD1XL31"/>
<feature type="compositionally biased region" description="Basic and acidic residues" evidence="1">
    <location>
        <begin position="213"/>
        <end position="225"/>
    </location>
</feature>
<sequence length="377" mass="39343">MESAGVATEIDDKRETAASGGVGAAAPSETPIATELQDHDTEDVATGATSTSEPSEASNEGEDYAAQDTASGTSSSEPAGAPIGTEIGHEVNDMDSGSTSSSKAAETPIATGIDSENDGAASGAIRKSEPAGAQFEIGGDHETGDAGSGETIRSEFAGVSTEAAEMDRRKPSEASAETKTVPEVEDSASGAASRTETLTREDQVAESSSSQDKVSDLKKGKEKWILDQGQKAVEAAESAASKAEQGSVGSLNGFTDYEERKRQQRDHDVQLAMRMADAVEEDAHAVARSLTALLSSLRSALSEVTRSSVAHMRIENEAAGQVQDAAIDAVSKGNRFVNDCLRLNEEMKGMDRVASQLQALKVKVDHVESQASRYISR</sequence>
<feature type="compositionally biased region" description="Polar residues" evidence="1">
    <location>
        <begin position="95"/>
        <end position="104"/>
    </location>
</feature>
<dbReference type="Pfam" id="PF10157">
    <property type="entry name" value="BORCS6"/>
    <property type="match status" value="1"/>
</dbReference>
<dbReference type="Proteomes" id="UP001605036">
    <property type="component" value="Unassembled WGS sequence"/>
</dbReference>
<feature type="region of interest" description="Disordered" evidence="1">
    <location>
        <begin position="1"/>
        <end position="252"/>
    </location>
</feature>
<evidence type="ECO:0000313" key="4">
    <source>
        <dbReference type="Proteomes" id="UP001605036"/>
    </source>
</evidence>
<dbReference type="EMBL" id="JBHFFA010000008">
    <property type="protein sequence ID" value="KAL2609490.1"/>
    <property type="molecule type" value="Genomic_DNA"/>
</dbReference>